<sequence length="94" mass="10929">MKSIHTALWLEKVNLSLPSFMEYDFIIDEFSSMEQWADRSELAQLNNELESGKLKIIKVISNKEIRYTHVIQDTDGCFFAVIIKDGDWVDTLSE</sequence>
<dbReference type="RefSeq" id="WP_377927362.1">
    <property type="nucleotide sequence ID" value="NZ_JBHUEM010000005.1"/>
</dbReference>
<gene>
    <name evidence="1" type="ORF">ACFSCX_06510</name>
</gene>
<accession>A0ABW4LM15</accession>
<dbReference type="EMBL" id="JBHUEM010000005">
    <property type="protein sequence ID" value="MFD1736215.1"/>
    <property type="molecule type" value="Genomic_DNA"/>
</dbReference>
<evidence type="ECO:0000313" key="1">
    <source>
        <dbReference type="EMBL" id="MFD1736215.1"/>
    </source>
</evidence>
<comment type="caution">
    <text evidence="1">The sequence shown here is derived from an EMBL/GenBank/DDBJ whole genome shotgun (WGS) entry which is preliminary data.</text>
</comment>
<evidence type="ECO:0000313" key="2">
    <source>
        <dbReference type="Proteomes" id="UP001597214"/>
    </source>
</evidence>
<proteinExistence type="predicted"/>
<keyword evidence="2" id="KW-1185">Reference proteome</keyword>
<dbReference type="Proteomes" id="UP001597214">
    <property type="component" value="Unassembled WGS sequence"/>
</dbReference>
<name>A0ABW4LM15_9BACI</name>
<organism evidence="1 2">
    <name type="scientific">Bacillus salitolerans</name>
    <dbReference type="NCBI Taxonomy" id="1437434"/>
    <lineage>
        <taxon>Bacteria</taxon>
        <taxon>Bacillati</taxon>
        <taxon>Bacillota</taxon>
        <taxon>Bacilli</taxon>
        <taxon>Bacillales</taxon>
        <taxon>Bacillaceae</taxon>
        <taxon>Bacillus</taxon>
    </lineage>
</organism>
<reference evidence="2" key="1">
    <citation type="journal article" date="2019" name="Int. J. Syst. Evol. Microbiol.">
        <title>The Global Catalogue of Microorganisms (GCM) 10K type strain sequencing project: providing services to taxonomists for standard genome sequencing and annotation.</title>
        <authorList>
            <consortium name="The Broad Institute Genomics Platform"/>
            <consortium name="The Broad Institute Genome Sequencing Center for Infectious Disease"/>
            <person name="Wu L."/>
            <person name="Ma J."/>
        </authorList>
    </citation>
    <scope>NUCLEOTIDE SEQUENCE [LARGE SCALE GENOMIC DNA]</scope>
    <source>
        <strain evidence="2">CCUG 49339</strain>
    </source>
</reference>
<protein>
    <submittedName>
        <fullName evidence="1">Uncharacterized protein</fullName>
    </submittedName>
</protein>